<evidence type="ECO:0000313" key="2">
    <source>
        <dbReference type="EMBL" id="EFO91081.1"/>
    </source>
</evidence>
<feature type="compositionally biased region" description="Basic and acidic residues" evidence="1">
    <location>
        <begin position="1"/>
        <end position="12"/>
    </location>
</feature>
<gene>
    <name evidence="2" type="ORF">CRE_20644</name>
</gene>
<dbReference type="Proteomes" id="UP000008281">
    <property type="component" value="Unassembled WGS sequence"/>
</dbReference>
<feature type="compositionally biased region" description="Acidic residues" evidence="1">
    <location>
        <begin position="208"/>
        <end position="218"/>
    </location>
</feature>
<dbReference type="InParanoid" id="E3NSY5"/>
<feature type="compositionally biased region" description="Basic and acidic residues" evidence="1">
    <location>
        <begin position="228"/>
        <end position="239"/>
    </location>
</feature>
<keyword evidence="3" id="KW-1185">Reference proteome</keyword>
<feature type="region of interest" description="Disordered" evidence="1">
    <location>
        <begin position="1"/>
        <end position="27"/>
    </location>
</feature>
<proteinExistence type="predicted"/>
<reference evidence="2" key="1">
    <citation type="submission" date="2007-07" db="EMBL/GenBank/DDBJ databases">
        <title>PCAP assembly of the Caenorhabditis remanei genome.</title>
        <authorList>
            <consortium name="The Caenorhabditis remanei Sequencing Consortium"/>
            <person name="Wilson R.K."/>
        </authorList>
    </citation>
    <scope>NUCLEOTIDE SEQUENCE [LARGE SCALE GENOMIC DNA]</scope>
    <source>
        <strain evidence="2">PB4641</strain>
    </source>
</reference>
<evidence type="ECO:0000256" key="1">
    <source>
        <dbReference type="SAM" id="MobiDB-lite"/>
    </source>
</evidence>
<feature type="region of interest" description="Disordered" evidence="1">
    <location>
        <begin position="200"/>
        <end position="239"/>
    </location>
</feature>
<dbReference type="OrthoDB" id="5876619at2759"/>
<evidence type="ECO:0000313" key="3">
    <source>
        <dbReference type="Proteomes" id="UP000008281"/>
    </source>
</evidence>
<protein>
    <submittedName>
        <fullName evidence="2">Uncharacterized protein</fullName>
    </submittedName>
</protein>
<dbReference type="EMBL" id="DS270074">
    <property type="protein sequence ID" value="EFO91081.1"/>
    <property type="molecule type" value="Genomic_DNA"/>
</dbReference>
<dbReference type="eggNOG" id="KOG4177">
    <property type="taxonomic scope" value="Eukaryota"/>
</dbReference>
<name>E3NSY5_CAERE</name>
<organism evidence="3">
    <name type="scientific">Caenorhabditis remanei</name>
    <name type="common">Caenorhabditis vulgaris</name>
    <dbReference type="NCBI Taxonomy" id="31234"/>
    <lineage>
        <taxon>Eukaryota</taxon>
        <taxon>Metazoa</taxon>
        <taxon>Ecdysozoa</taxon>
        <taxon>Nematoda</taxon>
        <taxon>Chromadorea</taxon>
        <taxon>Rhabditida</taxon>
        <taxon>Rhabditina</taxon>
        <taxon>Rhabditomorpha</taxon>
        <taxon>Rhabditoidea</taxon>
        <taxon>Rhabditidae</taxon>
        <taxon>Peloderinae</taxon>
        <taxon>Caenorhabditis</taxon>
    </lineage>
</organism>
<dbReference type="STRING" id="31234.E3NSY5"/>
<accession>E3NSY5</accession>
<dbReference type="AlphaFoldDB" id="E3NSY5"/>
<sequence>MKSRPVQEEDLRGVTPVAPSPTDSLEHAIDPVQMQYLETSTDSLEPTFQEIEVEQRPDSVEDTSLTEYEMVPRIMEASTTDSLDGTATIEKVISLISDLYKSKYIKFQDSLLEGASQGIESTQSTHGLLSGDTMGTLVTDDDRDSLDGEVSNMLQSYPTTLTTFQTTVVGPDGSLQTISRRVETRVTDPLVSHVTFTGTESQERLDQLPDDEQFETVDTEGNVTRTTFHREHDQPHPQF</sequence>
<dbReference type="HOGENOM" id="CLU_1162079_0_0_1"/>